<evidence type="ECO:0000256" key="1">
    <source>
        <dbReference type="ARBA" id="ARBA00001933"/>
    </source>
</evidence>
<evidence type="ECO:0000256" key="8">
    <source>
        <dbReference type="RuleBase" id="RU004075"/>
    </source>
</evidence>
<evidence type="ECO:0000313" key="11">
    <source>
        <dbReference type="EMBL" id="TCP65131.1"/>
    </source>
</evidence>
<feature type="modified residue" description="N6-(pyridoxal phosphate)lysine" evidence="7">
    <location>
        <position position="193"/>
    </location>
</feature>
<reference evidence="11 12" key="1">
    <citation type="submission" date="2019-03" db="EMBL/GenBank/DDBJ databases">
        <title>Genomic Encyclopedia of Type Strains, Phase IV (KMG-IV): sequencing the most valuable type-strain genomes for metagenomic binning, comparative biology and taxonomic classification.</title>
        <authorList>
            <person name="Goeker M."/>
        </authorList>
    </citation>
    <scope>NUCLEOTIDE SEQUENCE [LARGE SCALE GENOMIC DNA]</scope>
    <source>
        <strain evidence="11 12">DSM 11170</strain>
    </source>
</reference>
<protein>
    <submittedName>
        <fullName evidence="11">Aspartate aminotransferase-like enzyme</fullName>
    </submittedName>
</protein>
<name>A0A4R2RYP6_9FIRM</name>
<proteinExistence type="inferred from homology"/>
<keyword evidence="3 11" id="KW-0032">Aminotransferase</keyword>
<feature type="binding site" evidence="6">
    <location>
        <position position="337"/>
    </location>
    <ligand>
        <name>substrate</name>
    </ligand>
</feature>
<dbReference type="PIRSF" id="PIRSF000524">
    <property type="entry name" value="SPT"/>
    <property type="match status" value="1"/>
</dbReference>
<evidence type="ECO:0000259" key="10">
    <source>
        <dbReference type="Pfam" id="PF00266"/>
    </source>
</evidence>
<evidence type="ECO:0000256" key="5">
    <source>
        <dbReference type="ARBA" id="ARBA00022898"/>
    </source>
</evidence>
<keyword evidence="12" id="KW-1185">Reference proteome</keyword>
<dbReference type="OrthoDB" id="389074at2"/>
<dbReference type="PROSITE" id="PS00595">
    <property type="entry name" value="AA_TRANSFER_CLASS_5"/>
    <property type="match status" value="1"/>
</dbReference>
<evidence type="ECO:0000256" key="9">
    <source>
        <dbReference type="RuleBase" id="RU004504"/>
    </source>
</evidence>
<dbReference type="SUPFAM" id="SSF53383">
    <property type="entry name" value="PLP-dependent transferases"/>
    <property type="match status" value="1"/>
</dbReference>
<dbReference type="GO" id="GO:0004760">
    <property type="term" value="F:L-serine-pyruvate transaminase activity"/>
    <property type="evidence" value="ECO:0007669"/>
    <property type="project" value="TreeGrafter"/>
</dbReference>
<keyword evidence="4 11" id="KW-0808">Transferase</keyword>
<dbReference type="InterPro" id="IPR000192">
    <property type="entry name" value="Aminotrans_V_dom"/>
</dbReference>
<dbReference type="Proteomes" id="UP000294813">
    <property type="component" value="Unassembled WGS sequence"/>
</dbReference>
<dbReference type="Gene3D" id="3.40.640.10">
    <property type="entry name" value="Type I PLP-dependent aspartate aminotransferase-like (Major domain)"/>
    <property type="match status" value="1"/>
</dbReference>
<dbReference type="EMBL" id="SLXT01000006">
    <property type="protein sequence ID" value="TCP65131.1"/>
    <property type="molecule type" value="Genomic_DNA"/>
</dbReference>
<dbReference type="PANTHER" id="PTHR21152">
    <property type="entry name" value="AMINOTRANSFERASE CLASS V"/>
    <property type="match status" value="1"/>
</dbReference>
<dbReference type="PANTHER" id="PTHR21152:SF40">
    <property type="entry name" value="ALANINE--GLYOXYLATE AMINOTRANSFERASE"/>
    <property type="match status" value="1"/>
</dbReference>
<dbReference type="AlphaFoldDB" id="A0A4R2RYP6"/>
<dbReference type="GO" id="GO:0019265">
    <property type="term" value="P:glycine biosynthetic process, by transamination of glyoxylate"/>
    <property type="evidence" value="ECO:0007669"/>
    <property type="project" value="TreeGrafter"/>
</dbReference>
<dbReference type="InterPro" id="IPR020578">
    <property type="entry name" value="Aminotrans_V_PyrdxlP_BS"/>
</dbReference>
<feature type="domain" description="Aminotransferase class V" evidence="10">
    <location>
        <begin position="6"/>
        <end position="329"/>
    </location>
</feature>
<dbReference type="FunFam" id="3.40.640.10:FF:000027">
    <property type="entry name" value="Serine--pyruvate aminotransferase, mitochondrial"/>
    <property type="match status" value="1"/>
</dbReference>
<organism evidence="11 12">
    <name type="scientific">Heliophilum fasciatum</name>
    <dbReference type="NCBI Taxonomy" id="35700"/>
    <lineage>
        <taxon>Bacteria</taxon>
        <taxon>Bacillati</taxon>
        <taxon>Bacillota</taxon>
        <taxon>Clostridia</taxon>
        <taxon>Eubacteriales</taxon>
        <taxon>Heliobacteriaceae</taxon>
        <taxon>Heliophilum</taxon>
    </lineage>
</organism>
<evidence type="ECO:0000256" key="6">
    <source>
        <dbReference type="PIRSR" id="PIRSR000524-1"/>
    </source>
</evidence>
<sequence length="387" mass="42330">MYEKEYLMLPGPTPVPPRVLRAMSEPLVNHRGPSFKKLIEEVTEGIQYVYQTKNDVLTLPSSGTGGLEAAIVNFLSPGDKVLALSIGAFGERFATIARNYGCIVEQIDYEWGTAANPDDVRTRLSADTKGEYKAVLVTHNETSTGVANDLKAISEARGNHPALLLVDSVSGLGVMDAKTDDWQLDVVVTAAQKGFMIPPGVAFVSVSPRAWKAYESSKAPKFYWDLGTAKKYLEKGQTSWTPPIPQYTALKEALKIFRDKGMDYIFTKQLYLRDITRAGVKAMGLKLVAADEVASAAVTAVWAPEGIEGKLINKKMREEYNVVVAGGQKKMENKAFRIGHLGYVQHVDMLVVIAALEMCLLDLGYPVELGKGVKAAQEVIMSRKGIL</sequence>
<comment type="cofactor">
    <cofactor evidence="1 7 9">
        <name>pyridoxal 5'-phosphate</name>
        <dbReference type="ChEBI" id="CHEBI:597326"/>
    </cofactor>
</comment>
<keyword evidence="5 7" id="KW-0663">Pyridoxal phosphate</keyword>
<evidence type="ECO:0000256" key="2">
    <source>
        <dbReference type="ARBA" id="ARBA00009236"/>
    </source>
</evidence>
<dbReference type="FunFam" id="3.90.1150.10:FF:000031">
    <property type="entry name" value="Serine--glyoxylate aminotransferase"/>
    <property type="match status" value="1"/>
</dbReference>
<gene>
    <name evidence="11" type="ORF">EDD73_1068</name>
</gene>
<evidence type="ECO:0000313" key="12">
    <source>
        <dbReference type="Proteomes" id="UP000294813"/>
    </source>
</evidence>
<dbReference type="InterPro" id="IPR024169">
    <property type="entry name" value="SP_NH2Trfase/AEP_transaminase"/>
</dbReference>
<dbReference type="InterPro" id="IPR015421">
    <property type="entry name" value="PyrdxlP-dep_Trfase_major"/>
</dbReference>
<dbReference type="GO" id="GO:0008453">
    <property type="term" value="F:alanine-glyoxylate transaminase activity"/>
    <property type="evidence" value="ECO:0007669"/>
    <property type="project" value="TreeGrafter"/>
</dbReference>
<comment type="similarity">
    <text evidence="2 8">Belongs to the class-V pyridoxal-phosphate-dependent aminotransferase family.</text>
</comment>
<evidence type="ECO:0000256" key="3">
    <source>
        <dbReference type="ARBA" id="ARBA00022576"/>
    </source>
</evidence>
<dbReference type="Gene3D" id="3.90.1150.10">
    <property type="entry name" value="Aspartate Aminotransferase, domain 1"/>
    <property type="match status" value="1"/>
</dbReference>
<evidence type="ECO:0000256" key="4">
    <source>
        <dbReference type="ARBA" id="ARBA00022679"/>
    </source>
</evidence>
<accession>A0A4R2RYP6</accession>
<dbReference type="InterPro" id="IPR015424">
    <property type="entry name" value="PyrdxlP-dep_Trfase"/>
</dbReference>
<evidence type="ECO:0000256" key="7">
    <source>
        <dbReference type="PIRSR" id="PIRSR000524-50"/>
    </source>
</evidence>
<comment type="caution">
    <text evidence="11">The sequence shown here is derived from an EMBL/GenBank/DDBJ whole genome shotgun (WGS) entry which is preliminary data.</text>
</comment>
<dbReference type="Pfam" id="PF00266">
    <property type="entry name" value="Aminotran_5"/>
    <property type="match status" value="1"/>
</dbReference>
<dbReference type="InterPro" id="IPR015422">
    <property type="entry name" value="PyrdxlP-dep_Trfase_small"/>
</dbReference>
<dbReference type="RefSeq" id="WP_131918557.1">
    <property type="nucleotide sequence ID" value="NZ_JAOQNU010000006.1"/>
</dbReference>